<evidence type="ECO:0000259" key="7">
    <source>
        <dbReference type="Pfam" id="PF10629"/>
    </source>
</evidence>
<dbReference type="Ensembl" id="ENSCMIT00000009524.1">
    <property type="protein sequence ID" value="ENSCMIP00000009268.1"/>
    <property type="gene ID" value="ENSCMIG00000004922.1"/>
</dbReference>
<dbReference type="GO" id="GO:0015630">
    <property type="term" value="C:microtubule cytoskeleton"/>
    <property type="evidence" value="ECO:0007669"/>
    <property type="project" value="UniProtKB-ARBA"/>
</dbReference>
<evidence type="ECO:0000256" key="6">
    <source>
        <dbReference type="ARBA" id="ARBA00041160"/>
    </source>
</evidence>
<dbReference type="GeneTree" id="ENSGT00940000166976"/>
<dbReference type="OMA" id="RQKRDCY"/>
<dbReference type="Pfam" id="PF10629">
    <property type="entry name" value="CMI2B-like"/>
    <property type="match status" value="1"/>
</dbReference>
<dbReference type="STRING" id="7868.ENSCMIP00000009268"/>
<keyword evidence="3" id="KW-0206">Cytoskeleton</keyword>
<reference evidence="8" key="4">
    <citation type="submission" date="2025-08" db="UniProtKB">
        <authorList>
            <consortium name="Ensembl"/>
        </authorList>
    </citation>
    <scope>IDENTIFICATION</scope>
</reference>
<keyword evidence="4" id="KW-0966">Cell projection</keyword>
<sequence length="107" mass="12145">MASRSAGTLLTTHNATYIPPALMPGYRGYVPTINLTYGDTYGNSTLKYFQDYRSSVLNTSTTPYSKGGNFPTIYSNDPSLVIADRSRTRNRWLTAPRWSRYDVDFDR</sequence>
<reference evidence="9" key="3">
    <citation type="journal article" date="2014" name="Nature">
        <title>Elephant shark genome provides unique insights into gnathostome evolution.</title>
        <authorList>
            <consortium name="International Elephant Shark Genome Sequencing Consortium"/>
            <person name="Venkatesh B."/>
            <person name="Lee A.P."/>
            <person name="Ravi V."/>
            <person name="Maurya A.K."/>
            <person name="Lian M.M."/>
            <person name="Swann J.B."/>
            <person name="Ohta Y."/>
            <person name="Flajnik M.F."/>
            <person name="Sutoh Y."/>
            <person name="Kasahara M."/>
            <person name="Hoon S."/>
            <person name="Gangu V."/>
            <person name="Roy S.W."/>
            <person name="Irimia M."/>
            <person name="Korzh V."/>
            <person name="Kondrychyn I."/>
            <person name="Lim Z.W."/>
            <person name="Tay B.H."/>
            <person name="Tohari S."/>
            <person name="Kong K.W."/>
            <person name="Ho S."/>
            <person name="Lorente-Galdos B."/>
            <person name="Quilez J."/>
            <person name="Marques-Bonet T."/>
            <person name="Raney B.J."/>
            <person name="Ingham P.W."/>
            <person name="Tay A."/>
            <person name="Hillier L.W."/>
            <person name="Minx P."/>
            <person name="Boehm T."/>
            <person name="Wilson R.K."/>
            <person name="Brenner S."/>
            <person name="Warren W.C."/>
        </authorList>
    </citation>
    <scope>NUCLEOTIDE SEQUENCE [LARGE SCALE GENOMIC DNA]</scope>
</reference>
<evidence type="ECO:0000313" key="8">
    <source>
        <dbReference type="Ensembl" id="ENSCMIP00000009268.1"/>
    </source>
</evidence>
<dbReference type="GO" id="GO:0005930">
    <property type="term" value="C:axoneme"/>
    <property type="evidence" value="ECO:0007669"/>
    <property type="project" value="UniProtKB-SubCell"/>
</dbReference>
<name>A0A4W3GY36_CALMI</name>
<reference evidence="9" key="1">
    <citation type="journal article" date="2006" name="Science">
        <title>Ancient noncoding elements conserved in the human genome.</title>
        <authorList>
            <person name="Venkatesh B."/>
            <person name="Kirkness E.F."/>
            <person name="Loh Y.H."/>
            <person name="Halpern A.L."/>
            <person name="Lee A.P."/>
            <person name="Johnson J."/>
            <person name="Dandona N."/>
            <person name="Viswanathan L.D."/>
            <person name="Tay A."/>
            <person name="Venter J.C."/>
            <person name="Strausberg R.L."/>
            <person name="Brenner S."/>
        </authorList>
    </citation>
    <scope>NUCLEOTIDE SEQUENCE [LARGE SCALE GENOMIC DNA]</scope>
</reference>
<protein>
    <recommendedName>
        <fullName evidence="6">Ciliary microtubule inner protein 2C</fullName>
    </recommendedName>
</protein>
<dbReference type="PANTHER" id="PTHR34924:SF1">
    <property type="entry name" value="PROTEIN FAM166C"/>
    <property type="match status" value="1"/>
</dbReference>
<evidence type="ECO:0000256" key="1">
    <source>
        <dbReference type="ARBA" id="ARBA00004430"/>
    </source>
</evidence>
<dbReference type="AlphaFoldDB" id="A0A4W3GY36"/>
<evidence type="ECO:0000256" key="2">
    <source>
        <dbReference type="ARBA" id="ARBA00022490"/>
    </source>
</evidence>
<dbReference type="InParanoid" id="A0A4W3GY36"/>
<comment type="subcellular location">
    <subcellularLocation>
        <location evidence="1">Cytoplasm</location>
        <location evidence="1">Cytoskeleton</location>
        <location evidence="1">Cilium axoneme</location>
    </subcellularLocation>
</comment>
<accession>A0A4W3GY36</accession>
<evidence type="ECO:0000256" key="3">
    <source>
        <dbReference type="ARBA" id="ARBA00023212"/>
    </source>
</evidence>
<evidence type="ECO:0000256" key="5">
    <source>
        <dbReference type="ARBA" id="ARBA00035661"/>
    </source>
</evidence>
<keyword evidence="9" id="KW-1185">Reference proteome</keyword>
<reference evidence="8" key="5">
    <citation type="submission" date="2025-09" db="UniProtKB">
        <authorList>
            <consortium name="Ensembl"/>
        </authorList>
    </citation>
    <scope>IDENTIFICATION</scope>
</reference>
<organism evidence="8 9">
    <name type="scientific">Callorhinchus milii</name>
    <name type="common">Ghost shark</name>
    <dbReference type="NCBI Taxonomy" id="7868"/>
    <lineage>
        <taxon>Eukaryota</taxon>
        <taxon>Metazoa</taxon>
        <taxon>Chordata</taxon>
        <taxon>Craniata</taxon>
        <taxon>Vertebrata</taxon>
        <taxon>Chondrichthyes</taxon>
        <taxon>Holocephali</taxon>
        <taxon>Chimaeriformes</taxon>
        <taxon>Callorhinchidae</taxon>
        <taxon>Callorhinchus</taxon>
    </lineage>
</organism>
<proteinExistence type="inferred from homology"/>
<dbReference type="PANTHER" id="PTHR34924">
    <property type="entry name" value="UPF0573 PROTEIN C2ORF70"/>
    <property type="match status" value="1"/>
</dbReference>
<dbReference type="InterPro" id="IPR018902">
    <property type="entry name" value="CMI2A-C-like_dom"/>
</dbReference>
<feature type="domain" description="Ciliary microtubule inner protein 2A-C-like" evidence="7">
    <location>
        <begin position="19"/>
        <end position="85"/>
    </location>
</feature>
<dbReference type="InterPro" id="IPR052329">
    <property type="entry name" value="CIMIP2C"/>
</dbReference>
<comment type="similarity">
    <text evidence="5">Belongs to the CIMIP2 family.</text>
</comment>
<keyword evidence="2" id="KW-0963">Cytoplasm</keyword>
<dbReference type="Proteomes" id="UP000314986">
    <property type="component" value="Unassembled WGS sequence"/>
</dbReference>
<evidence type="ECO:0000313" key="9">
    <source>
        <dbReference type="Proteomes" id="UP000314986"/>
    </source>
</evidence>
<evidence type="ECO:0000256" key="4">
    <source>
        <dbReference type="ARBA" id="ARBA00023273"/>
    </source>
</evidence>
<reference evidence="9" key="2">
    <citation type="journal article" date="2007" name="PLoS Biol.">
        <title>Survey sequencing and comparative analysis of the elephant shark (Callorhinchus milii) genome.</title>
        <authorList>
            <person name="Venkatesh B."/>
            <person name="Kirkness E.F."/>
            <person name="Loh Y.H."/>
            <person name="Halpern A.L."/>
            <person name="Lee A.P."/>
            <person name="Johnson J."/>
            <person name="Dandona N."/>
            <person name="Viswanathan L.D."/>
            <person name="Tay A."/>
            <person name="Venter J.C."/>
            <person name="Strausberg R.L."/>
            <person name="Brenner S."/>
        </authorList>
    </citation>
    <scope>NUCLEOTIDE SEQUENCE [LARGE SCALE GENOMIC DNA]</scope>
</reference>